<reference evidence="1" key="1">
    <citation type="journal article" date="2020" name="mSystems">
        <title>Genome- and Community-Level Interaction Insights into Carbon Utilization and Element Cycling Functions of Hydrothermarchaeota in Hydrothermal Sediment.</title>
        <authorList>
            <person name="Zhou Z."/>
            <person name="Liu Y."/>
            <person name="Xu W."/>
            <person name="Pan J."/>
            <person name="Luo Z.H."/>
            <person name="Li M."/>
        </authorList>
    </citation>
    <scope>NUCLEOTIDE SEQUENCE [LARGE SCALE GENOMIC DNA]</scope>
    <source>
        <strain evidence="1">SpSt-488</strain>
    </source>
</reference>
<comment type="caution">
    <text evidence="1">The sequence shown here is derived from an EMBL/GenBank/DDBJ whole genome shotgun (WGS) entry which is preliminary data.</text>
</comment>
<organism evidence="1">
    <name type="scientific">candidate division WOR-3 bacterium</name>
    <dbReference type="NCBI Taxonomy" id="2052148"/>
    <lineage>
        <taxon>Bacteria</taxon>
        <taxon>Bacteria division WOR-3</taxon>
    </lineage>
</organism>
<dbReference type="EMBL" id="DSUT01000085">
    <property type="protein sequence ID" value="HGK28130.1"/>
    <property type="molecule type" value="Genomic_DNA"/>
</dbReference>
<name>A0A7C4GAT1_UNCW3</name>
<dbReference type="AlphaFoldDB" id="A0A7C4GAT1"/>
<evidence type="ECO:0008006" key="2">
    <source>
        <dbReference type="Google" id="ProtNLM"/>
    </source>
</evidence>
<sequence>MNVLLLIVAALSAGETAGAAGRRGVATLASAAVPGTGQLLLGQPVRGEVMLWTDAACWTAWLTASWLSAVRENDARLTAAVHAGADLSIRDLSYYKALERYDNSEEYNEDIRREARERYPDDPDAQRRYYVAHGRFGSEVWDWDSDSSRINLYWRTRKSARAAGLSAQFLVGALLLNRLVSVVDCAFFSREPALSTRLGFELAPGRPGIGMVVRF</sequence>
<gene>
    <name evidence="1" type="ORF">ENS41_04170</name>
</gene>
<protein>
    <recommendedName>
        <fullName evidence="2">DUF5683 domain-containing protein</fullName>
    </recommendedName>
</protein>
<proteinExistence type="predicted"/>
<accession>A0A7C4GAT1</accession>
<evidence type="ECO:0000313" key="1">
    <source>
        <dbReference type="EMBL" id="HGK28130.1"/>
    </source>
</evidence>